<evidence type="ECO:0000256" key="4">
    <source>
        <dbReference type="ARBA" id="ARBA00022989"/>
    </source>
</evidence>
<dbReference type="PANTHER" id="PTHR14198">
    <property type="entry name" value="TRANSMEMBRANE 4 L6 FAMILY MEMBER 1-RELATED"/>
    <property type="match status" value="1"/>
</dbReference>
<dbReference type="Proteomes" id="UP000228934">
    <property type="component" value="Unassembled WGS sequence"/>
</dbReference>
<dbReference type="GO" id="GO:0016020">
    <property type="term" value="C:membrane"/>
    <property type="evidence" value="ECO:0007669"/>
    <property type="project" value="UniProtKB-SubCell"/>
</dbReference>
<dbReference type="Pfam" id="PF05805">
    <property type="entry name" value="L6_membrane"/>
    <property type="match status" value="1"/>
</dbReference>
<evidence type="ECO:0000313" key="7">
    <source>
        <dbReference type="EMBL" id="PIO36930.1"/>
    </source>
</evidence>
<sequence>MFFVFLLSCSDDNYLFNTNIWSTCVYPEGVVAFNVVLFSLVLFASGISLILCTIQVLNGLFGCLCGTCRDKNWKLFQFAG</sequence>
<dbReference type="InterPro" id="IPR008661">
    <property type="entry name" value="L6_membrane"/>
</dbReference>
<feature type="transmembrane region" description="Helical" evidence="6">
    <location>
        <begin position="31"/>
        <end position="52"/>
    </location>
</feature>
<proteinExistence type="inferred from homology"/>
<accession>A0A2G9S9V8</accession>
<dbReference type="PANTHER" id="PTHR14198:SF23">
    <property type="entry name" value="SI:CH211-137I24.10"/>
    <property type="match status" value="1"/>
</dbReference>
<organism evidence="7 8">
    <name type="scientific">Aquarana catesbeiana</name>
    <name type="common">American bullfrog</name>
    <name type="synonym">Rana catesbeiana</name>
    <dbReference type="NCBI Taxonomy" id="8400"/>
    <lineage>
        <taxon>Eukaryota</taxon>
        <taxon>Metazoa</taxon>
        <taxon>Chordata</taxon>
        <taxon>Craniata</taxon>
        <taxon>Vertebrata</taxon>
        <taxon>Euteleostomi</taxon>
        <taxon>Amphibia</taxon>
        <taxon>Batrachia</taxon>
        <taxon>Anura</taxon>
        <taxon>Neobatrachia</taxon>
        <taxon>Ranoidea</taxon>
        <taxon>Ranidae</taxon>
        <taxon>Aquarana</taxon>
    </lineage>
</organism>
<name>A0A2G9S9V8_AQUCT</name>
<evidence type="ECO:0000256" key="6">
    <source>
        <dbReference type="SAM" id="Phobius"/>
    </source>
</evidence>
<keyword evidence="4 6" id="KW-1133">Transmembrane helix</keyword>
<dbReference type="EMBL" id="KV926192">
    <property type="protein sequence ID" value="PIO36930.1"/>
    <property type="molecule type" value="Genomic_DNA"/>
</dbReference>
<reference evidence="8" key="1">
    <citation type="journal article" date="2017" name="Nat. Commun.">
        <title>The North American bullfrog draft genome provides insight into hormonal regulation of long noncoding RNA.</title>
        <authorList>
            <person name="Hammond S.A."/>
            <person name="Warren R.L."/>
            <person name="Vandervalk B.P."/>
            <person name="Kucuk E."/>
            <person name="Khan H."/>
            <person name="Gibb E.A."/>
            <person name="Pandoh P."/>
            <person name="Kirk H."/>
            <person name="Zhao Y."/>
            <person name="Jones M."/>
            <person name="Mungall A.J."/>
            <person name="Coope R."/>
            <person name="Pleasance S."/>
            <person name="Moore R.A."/>
            <person name="Holt R.A."/>
            <person name="Round J.M."/>
            <person name="Ohora S."/>
            <person name="Walle B.V."/>
            <person name="Veldhoen N."/>
            <person name="Helbing C.C."/>
            <person name="Birol I."/>
        </authorList>
    </citation>
    <scope>NUCLEOTIDE SEQUENCE [LARGE SCALE GENOMIC DNA]</scope>
</reference>
<comment type="subcellular location">
    <subcellularLocation>
        <location evidence="1">Membrane</location>
        <topology evidence="1">Multi-pass membrane protein</topology>
    </subcellularLocation>
</comment>
<protein>
    <submittedName>
        <fullName evidence="7">Uncharacterized protein</fullName>
    </submittedName>
</protein>
<evidence type="ECO:0000256" key="2">
    <source>
        <dbReference type="ARBA" id="ARBA00006193"/>
    </source>
</evidence>
<comment type="similarity">
    <text evidence="2">Belongs to the L6 tetraspanin family.</text>
</comment>
<evidence type="ECO:0000256" key="5">
    <source>
        <dbReference type="ARBA" id="ARBA00023136"/>
    </source>
</evidence>
<gene>
    <name evidence="7" type="ORF">AB205_0194110</name>
</gene>
<keyword evidence="8" id="KW-1185">Reference proteome</keyword>
<keyword evidence="3 6" id="KW-0812">Transmembrane</keyword>
<evidence type="ECO:0000256" key="3">
    <source>
        <dbReference type="ARBA" id="ARBA00022692"/>
    </source>
</evidence>
<evidence type="ECO:0000313" key="8">
    <source>
        <dbReference type="Proteomes" id="UP000228934"/>
    </source>
</evidence>
<dbReference type="OrthoDB" id="9449742at2759"/>
<keyword evidence="5 6" id="KW-0472">Membrane</keyword>
<dbReference type="AlphaFoldDB" id="A0A2G9S9V8"/>
<evidence type="ECO:0000256" key="1">
    <source>
        <dbReference type="ARBA" id="ARBA00004141"/>
    </source>
</evidence>